<dbReference type="InterPro" id="IPR045517">
    <property type="entry name" value="Glyoxalase_8"/>
</dbReference>
<sequence length="148" mass="16116">MSTPLPTLAELKVQAKSLRAALAGSGHAVSHSQSLELLARQLGHRDWNTLHASVGNAPPVPFHLGQQVAGSYLGQRFRGEIIGLREMAGGAHFQLTLRFDSPVDVIRFDSMSNFRSQVSVVIDRTGRTLAKTSDGEPHLVLDRNALRQ</sequence>
<evidence type="ECO:0000259" key="1">
    <source>
        <dbReference type="Pfam" id="PF20066"/>
    </source>
</evidence>
<gene>
    <name evidence="2" type="ORF">SAMN05216236_10328</name>
</gene>
<evidence type="ECO:0000313" key="2">
    <source>
        <dbReference type="EMBL" id="SFT53996.1"/>
    </source>
</evidence>
<reference evidence="2 3" key="1">
    <citation type="submission" date="2016-10" db="EMBL/GenBank/DDBJ databases">
        <authorList>
            <person name="de Groot N.N."/>
        </authorList>
    </citation>
    <scope>NUCLEOTIDE SEQUENCE [LARGE SCALE GENOMIC DNA]</scope>
    <source>
        <strain evidence="2 3">CGMCC 1.10959</strain>
    </source>
</reference>
<dbReference type="Pfam" id="PF20066">
    <property type="entry name" value="Glyoxalase_8"/>
    <property type="match status" value="1"/>
</dbReference>
<dbReference type="RefSeq" id="WP_027262380.1">
    <property type="nucleotide sequence ID" value="NZ_FPAW01000003.1"/>
</dbReference>
<accession>A0A1I6YU88</accession>
<dbReference type="eggNOG" id="ENOG5032RRC">
    <property type="taxonomic scope" value="Bacteria"/>
</dbReference>
<keyword evidence="3" id="KW-1185">Reference proteome</keyword>
<dbReference type="AlphaFoldDB" id="A0A1I6YU88"/>
<dbReference type="EMBL" id="FPAW01000003">
    <property type="protein sequence ID" value="SFT53996.1"/>
    <property type="molecule type" value="Genomic_DNA"/>
</dbReference>
<organism evidence="2 3">
    <name type="scientific">Sedimentitalea nanhaiensis</name>
    <dbReference type="NCBI Taxonomy" id="999627"/>
    <lineage>
        <taxon>Bacteria</taxon>
        <taxon>Pseudomonadati</taxon>
        <taxon>Pseudomonadota</taxon>
        <taxon>Alphaproteobacteria</taxon>
        <taxon>Rhodobacterales</taxon>
        <taxon>Paracoccaceae</taxon>
        <taxon>Sedimentitalea</taxon>
    </lineage>
</organism>
<proteinExistence type="predicted"/>
<dbReference type="Proteomes" id="UP000182466">
    <property type="component" value="Unassembled WGS sequence"/>
</dbReference>
<name>A0A1I6YU88_9RHOB</name>
<feature type="domain" description="Glyoxalase-related protein" evidence="1">
    <location>
        <begin position="1"/>
        <end position="142"/>
    </location>
</feature>
<evidence type="ECO:0000313" key="3">
    <source>
        <dbReference type="Proteomes" id="UP000182466"/>
    </source>
</evidence>
<protein>
    <recommendedName>
        <fullName evidence="1">Glyoxalase-related protein domain-containing protein</fullName>
    </recommendedName>
</protein>
<dbReference type="OrthoDB" id="7350221at2"/>
<dbReference type="STRING" id="999627.SAMN05216236_10328"/>